<dbReference type="AlphaFoldDB" id="A0A428TF00"/>
<evidence type="ECO:0000256" key="1">
    <source>
        <dbReference type="SAM" id="MobiDB-lite"/>
    </source>
</evidence>
<protein>
    <submittedName>
        <fullName evidence="2">Uncharacterized protein</fullName>
    </submittedName>
</protein>
<name>A0A428TF00_9HYPO</name>
<evidence type="ECO:0000313" key="2">
    <source>
        <dbReference type="EMBL" id="RSM00630.1"/>
    </source>
</evidence>
<accession>A0A428TF00</accession>
<comment type="caution">
    <text evidence="2">The sequence shown here is derived from an EMBL/GenBank/DDBJ whole genome shotgun (WGS) entry which is preliminary data.</text>
</comment>
<dbReference type="STRING" id="1325735.A0A428TF00"/>
<feature type="region of interest" description="Disordered" evidence="1">
    <location>
        <begin position="141"/>
        <end position="174"/>
    </location>
</feature>
<sequence>MDHQHPSSPTAPNDSPGPPGDGALPSQEAALILGRIRAYQRAPTALPKWLEHVKQDQHGSAARSFYEQGGFAAWFGYSLVKHAADHQTSFAGKAACKHLISRLDDSTTDYQRRLAAEVIEHLPGRDKRRIKVLHRKLQLGQMKKMPPRQNRNKRQCVADDDSVSPSPAPEPTRVLSPIQAPSVREQATTHFTCDSLFFPHEDILVNASLESARKLFPEDLSNSIETLPQLNNQGKAIAALSMSFPRGSSNKKQVCQMALEITQDRIQHYALVWFGRRVEAKDGLRYLAGSDGTKIVPCPQFTLQGFQLEMLPQAFGQDIVDAIQKTLVYQDDVGRARLHTGSVSMIISHQQEATAHVYLSLALVEGTRIARKLFGRIELEVSRYM</sequence>
<dbReference type="EMBL" id="NKCK01000092">
    <property type="protein sequence ID" value="RSM00630.1"/>
    <property type="molecule type" value="Genomic_DNA"/>
</dbReference>
<feature type="region of interest" description="Disordered" evidence="1">
    <location>
        <begin position="1"/>
        <end position="26"/>
    </location>
</feature>
<keyword evidence="3" id="KW-1185">Reference proteome</keyword>
<dbReference type="Proteomes" id="UP000287144">
    <property type="component" value="Unassembled WGS sequence"/>
</dbReference>
<proteinExistence type="predicted"/>
<organism evidence="2 3">
    <name type="scientific">Fusarium oligoseptatum</name>
    <dbReference type="NCBI Taxonomy" id="2604345"/>
    <lineage>
        <taxon>Eukaryota</taxon>
        <taxon>Fungi</taxon>
        <taxon>Dikarya</taxon>
        <taxon>Ascomycota</taxon>
        <taxon>Pezizomycotina</taxon>
        <taxon>Sordariomycetes</taxon>
        <taxon>Hypocreomycetidae</taxon>
        <taxon>Hypocreales</taxon>
        <taxon>Nectriaceae</taxon>
        <taxon>Fusarium</taxon>
        <taxon>Fusarium solani species complex</taxon>
    </lineage>
</organism>
<gene>
    <name evidence="2" type="ORF">CEP52_008999</name>
</gene>
<reference evidence="2 3" key="1">
    <citation type="submission" date="2017-06" db="EMBL/GenBank/DDBJ databases">
        <title>Comparative genomic analysis of Ambrosia Fusariam Clade fungi.</title>
        <authorList>
            <person name="Stajich J.E."/>
            <person name="Carrillo J."/>
            <person name="Kijimoto T."/>
            <person name="Eskalen A."/>
            <person name="O'Donnell K."/>
            <person name="Kasson M."/>
        </authorList>
    </citation>
    <scope>NUCLEOTIDE SEQUENCE [LARGE SCALE GENOMIC DNA]</scope>
    <source>
        <strain evidence="2 3">NRRL62579</strain>
    </source>
</reference>
<feature type="compositionally biased region" description="Polar residues" evidence="1">
    <location>
        <begin position="1"/>
        <end position="13"/>
    </location>
</feature>
<evidence type="ECO:0000313" key="3">
    <source>
        <dbReference type="Proteomes" id="UP000287144"/>
    </source>
</evidence>